<proteinExistence type="predicted"/>
<organism evidence="1 2">
    <name type="scientific">Polypedilum vanderplanki</name>
    <name type="common">Sleeping chironomid midge</name>
    <dbReference type="NCBI Taxonomy" id="319348"/>
    <lineage>
        <taxon>Eukaryota</taxon>
        <taxon>Metazoa</taxon>
        <taxon>Ecdysozoa</taxon>
        <taxon>Arthropoda</taxon>
        <taxon>Hexapoda</taxon>
        <taxon>Insecta</taxon>
        <taxon>Pterygota</taxon>
        <taxon>Neoptera</taxon>
        <taxon>Endopterygota</taxon>
        <taxon>Diptera</taxon>
        <taxon>Nematocera</taxon>
        <taxon>Chironomoidea</taxon>
        <taxon>Chironomidae</taxon>
        <taxon>Chironominae</taxon>
        <taxon>Polypedilum</taxon>
        <taxon>Polypedilum</taxon>
    </lineage>
</organism>
<dbReference type="AlphaFoldDB" id="A0A9J6CRI7"/>
<reference evidence="1" key="1">
    <citation type="submission" date="2021-03" db="EMBL/GenBank/DDBJ databases">
        <title>Chromosome level genome of the anhydrobiotic midge Polypedilum vanderplanki.</title>
        <authorList>
            <person name="Yoshida Y."/>
            <person name="Kikawada T."/>
            <person name="Gusev O."/>
        </authorList>
    </citation>
    <scope>NUCLEOTIDE SEQUENCE</scope>
    <source>
        <strain evidence="1">NIAS01</strain>
        <tissue evidence="1">Whole body or cell culture</tissue>
    </source>
</reference>
<dbReference type="EMBL" id="JADBJN010000001">
    <property type="protein sequence ID" value="KAG5684471.1"/>
    <property type="molecule type" value="Genomic_DNA"/>
</dbReference>
<keyword evidence="2" id="KW-1185">Reference proteome</keyword>
<sequence length="104" mass="12497">MKFFILFGVFFACYAFMMLQCSAKAFIGSLFNGFFGGESMYRYRFDLETGTSYYRRSDGTIDKWQSPQSREFYPNTYYVKENRKKKKAVIPRQHLDFYTNLFLK</sequence>
<dbReference type="OrthoDB" id="10406859at2759"/>
<accession>A0A9J6CRI7</accession>
<name>A0A9J6CRI7_POLVA</name>
<evidence type="ECO:0000313" key="2">
    <source>
        <dbReference type="Proteomes" id="UP001107558"/>
    </source>
</evidence>
<comment type="caution">
    <text evidence="1">The sequence shown here is derived from an EMBL/GenBank/DDBJ whole genome shotgun (WGS) entry which is preliminary data.</text>
</comment>
<dbReference type="Proteomes" id="UP001107558">
    <property type="component" value="Chromosome 1"/>
</dbReference>
<evidence type="ECO:0000313" key="1">
    <source>
        <dbReference type="EMBL" id="KAG5684471.1"/>
    </source>
</evidence>
<gene>
    <name evidence="1" type="ORF">PVAND_013705</name>
</gene>
<protein>
    <submittedName>
        <fullName evidence="1">Uncharacterized protein</fullName>
    </submittedName>
</protein>